<dbReference type="CDD" id="cd00130">
    <property type="entry name" value="PAS"/>
    <property type="match status" value="1"/>
</dbReference>
<evidence type="ECO:0000256" key="2">
    <source>
        <dbReference type="SAM" id="MobiDB-lite"/>
    </source>
</evidence>
<dbReference type="RefSeq" id="WP_322609716.1">
    <property type="nucleotide sequence ID" value="NZ_JARVCO010000012.1"/>
</dbReference>
<name>A0ABU5N0E8_9BACT</name>
<keyword evidence="6" id="KW-1185">Reference proteome</keyword>
<dbReference type="InterPro" id="IPR036890">
    <property type="entry name" value="HATPase_C_sf"/>
</dbReference>
<accession>A0ABU5N0E8</accession>
<dbReference type="SUPFAM" id="SSF55785">
    <property type="entry name" value="PYP-like sensor domain (PAS domain)"/>
    <property type="match status" value="3"/>
</dbReference>
<dbReference type="InterPro" id="IPR000014">
    <property type="entry name" value="PAS"/>
</dbReference>
<evidence type="ECO:0000313" key="5">
    <source>
        <dbReference type="EMBL" id="MDZ8119934.1"/>
    </source>
</evidence>
<dbReference type="EMBL" id="JARVCO010000012">
    <property type="protein sequence ID" value="MDZ8119934.1"/>
    <property type="molecule type" value="Genomic_DNA"/>
</dbReference>
<dbReference type="Proteomes" id="UP001290861">
    <property type="component" value="Unassembled WGS sequence"/>
</dbReference>
<keyword evidence="1" id="KW-0175">Coiled coil</keyword>
<keyword evidence="3" id="KW-0472">Membrane</keyword>
<dbReference type="Pfam" id="PF13426">
    <property type="entry name" value="PAS_9"/>
    <property type="match status" value="1"/>
</dbReference>
<proteinExistence type="predicted"/>
<keyword evidence="3" id="KW-1133">Transmembrane helix</keyword>
<organism evidence="5 6">
    <name type="scientific">Pontiella agarivorans</name>
    <dbReference type="NCBI Taxonomy" id="3038953"/>
    <lineage>
        <taxon>Bacteria</taxon>
        <taxon>Pseudomonadati</taxon>
        <taxon>Kiritimatiellota</taxon>
        <taxon>Kiritimatiellia</taxon>
        <taxon>Kiritimatiellales</taxon>
        <taxon>Pontiellaceae</taxon>
        <taxon>Pontiella</taxon>
    </lineage>
</organism>
<dbReference type="Gene3D" id="3.30.450.20">
    <property type="entry name" value="PAS domain"/>
    <property type="match status" value="3"/>
</dbReference>
<dbReference type="PANTHER" id="PTHR44757:SF2">
    <property type="entry name" value="BIOFILM ARCHITECTURE MAINTENANCE PROTEIN MBAA"/>
    <property type="match status" value="1"/>
</dbReference>
<dbReference type="Pfam" id="PF08448">
    <property type="entry name" value="PAS_4"/>
    <property type="match status" value="1"/>
</dbReference>
<evidence type="ECO:0000259" key="4">
    <source>
        <dbReference type="PROSITE" id="PS50112"/>
    </source>
</evidence>
<feature type="region of interest" description="Disordered" evidence="2">
    <location>
        <begin position="609"/>
        <end position="628"/>
    </location>
</feature>
<reference evidence="5 6" key="1">
    <citation type="journal article" date="2024" name="Appl. Environ. Microbiol.">
        <title>Pontiella agarivorans sp. nov., a novel marine anaerobic bacterium capable of degrading macroalgal polysaccharides and fixing nitrogen.</title>
        <authorList>
            <person name="Liu N."/>
            <person name="Kivenson V."/>
            <person name="Peng X."/>
            <person name="Cui Z."/>
            <person name="Lankiewicz T.S."/>
            <person name="Gosselin K.M."/>
            <person name="English C.J."/>
            <person name="Blair E.M."/>
            <person name="O'Malley M.A."/>
            <person name="Valentine D.L."/>
        </authorList>
    </citation>
    <scope>NUCLEOTIDE SEQUENCE [LARGE SCALE GENOMIC DNA]</scope>
    <source>
        <strain evidence="5 6">NLcol2</strain>
    </source>
</reference>
<dbReference type="SUPFAM" id="SSF55874">
    <property type="entry name" value="ATPase domain of HSP90 chaperone/DNA topoisomerase II/histidine kinase"/>
    <property type="match status" value="1"/>
</dbReference>
<keyword evidence="3" id="KW-0812">Transmembrane</keyword>
<comment type="caution">
    <text evidence="5">The sequence shown here is derived from an EMBL/GenBank/DDBJ whole genome shotgun (WGS) entry which is preliminary data.</text>
</comment>
<feature type="transmembrane region" description="Helical" evidence="3">
    <location>
        <begin position="28"/>
        <end position="47"/>
    </location>
</feature>
<sequence>MFSILLFPRTGLAQQVDALIIPLQMNIISYLFIGVLLIIAVTMFLLFQRRYKTTKRELDGLTEELTVTRTRLTESNEKLEAEINSHKATNSRFTDILFEAGTGMFQLDHSGKCIYINQALQEMSGLYPQKALKEGIHSAVHPEDKDEFIEAWQLFAEQDETDFEHRFRFRHSRDRISHVVCRGRRVRNVRKDVESYIFWVTDITPFQERVQDSEAEARRMANFMLSSSAGFYRLVPESPVSMGSNPDRIAEKIMKTMVLGDCNQTFAGLYGVTPDQLMGKTIGEMKDGCGLFRSLDVLREFARNNFRAVNIESVHLDANGTRVNLVHEVKGIVEAGKLVGIWGMQRDISSRKRELAERNSRIRFLQRIIDSLPADVQVKDTRCQYLYASKKLAERTGISQEEWVGKTIYEIMPGAPRDYDVLAIKAMKTGTLQRCERQFNAQGQKGWMENNQIPLVSKDGLVEGVISLSFSITDHKNREEDALNERMNMETRLVNTQNELADEKEQNARHSTELAELQSRLDTFETSRASREQEFEHMLAETRKVEESLRRSEQGLLTRQQQLEEQLSKRLNDLNTETDKRKKWEELLQIKEDELRKIEENLAEIKEHYTQETARREDSENQLRSMQTQLSKLRGQLAEIEEQHERELEKLNAQHQTGLEAEQSGRKKAENQLSRTREFLESTQEQVKRMTEQHTQELEEEVTERKAAANKLLNSMNELESLRKEFGQRLEEETRAIKQELAQKQIREKAMRKHEKDQEKRIKELERTLNQNSKDYAEQLQAREGAESEKNEIEQKMEQLSQQQQKLMNQEREKMNLTIADIRLGEVKIRRKANELEAEKARLEEQIHVRDDSLEKARRQQQKLEAELNEAQAEVQQLSGSRSKMVASETSALRKQLEKMEKAAQDMKVKIEGLMVEKNELGKNLETRNSELKKAAREYRKVVDAYKAAQSQMQQIYDSQKGLVAQQTGDLKAEIKRLQRSEQMLRQRETELQGRIKAHEDEFEKLNTALREETDHRYEAEKKLRELEVTLRATLQDSDELLKKQTDALKQEVEHAKQKEVGLITELKLAEATVKNRDTALDTLNKEQHNIAERLKEAKQKLADAEQTYQTKLNKSRGEIKAVSQTNGRLINELSGMVHDSLEPVVETAEQLEKSNNLSEAQRHQIADAGRNCRGLIDSLNYRAELNLLSHGDSRINEDHLDLHSLLNEIDQQYTARAEAQKLFFALSFAQYQASNNVPKHVVTDKEKMRKILMILLGYALKKTRKGRMGLHVTRTSSDSENFSIVFELAYTPEEVNDELLDGIFAKESEGAVDIKHGLTLARKYISMLGGSCSTEQRDAGISAITLTFPFKRAKSEIIIPNGDENSKAGAA</sequence>
<dbReference type="PROSITE" id="PS50112">
    <property type="entry name" value="PAS"/>
    <property type="match status" value="2"/>
</dbReference>
<dbReference type="InterPro" id="IPR013767">
    <property type="entry name" value="PAS_fold"/>
</dbReference>
<dbReference type="Pfam" id="PF00989">
    <property type="entry name" value="PAS"/>
    <property type="match status" value="1"/>
</dbReference>
<protein>
    <submittedName>
        <fullName evidence="5">PAS domain-containing protein</fullName>
    </submittedName>
</protein>
<evidence type="ECO:0000256" key="1">
    <source>
        <dbReference type="SAM" id="Coils"/>
    </source>
</evidence>
<feature type="coiled-coil region" evidence="1">
    <location>
        <begin position="62"/>
        <end position="89"/>
    </location>
</feature>
<feature type="domain" description="PAS" evidence="4">
    <location>
        <begin position="361"/>
        <end position="412"/>
    </location>
</feature>
<dbReference type="InterPro" id="IPR013656">
    <property type="entry name" value="PAS_4"/>
</dbReference>
<dbReference type="InterPro" id="IPR052155">
    <property type="entry name" value="Biofilm_reg_signaling"/>
</dbReference>
<dbReference type="Gene3D" id="3.30.565.10">
    <property type="entry name" value="Histidine kinase-like ATPase, C-terminal domain"/>
    <property type="match status" value="1"/>
</dbReference>
<dbReference type="PANTHER" id="PTHR44757">
    <property type="entry name" value="DIGUANYLATE CYCLASE DGCP"/>
    <property type="match status" value="1"/>
</dbReference>
<dbReference type="SMART" id="SM00091">
    <property type="entry name" value="PAS"/>
    <property type="match status" value="2"/>
</dbReference>
<dbReference type="NCBIfam" id="TIGR00229">
    <property type="entry name" value="sensory_box"/>
    <property type="match status" value="2"/>
</dbReference>
<evidence type="ECO:0000256" key="3">
    <source>
        <dbReference type="SAM" id="Phobius"/>
    </source>
</evidence>
<feature type="compositionally biased region" description="Basic and acidic residues" evidence="2">
    <location>
        <begin position="609"/>
        <end position="621"/>
    </location>
</feature>
<gene>
    <name evidence="5" type="ORF">P9H32_14990</name>
</gene>
<evidence type="ECO:0000313" key="6">
    <source>
        <dbReference type="Proteomes" id="UP001290861"/>
    </source>
</evidence>
<dbReference type="InterPro" id="IPR035965">
    <property type="entry name" value="PAS-like_dom_sf"/>
</dbReference>
<feature type="domain" description="PAS" evidence="4">
    <location>
        <begin position="89"/>
        <end position="159"/>
    </location>
</feature>